<name>A0A8S1NVE2_PARPR</name>
<evidence type="ECO:0000313" key="1">
    <source>
        <dbReference type="EMBL" id="CAD8096628.1"/>
    </source>
</evidence>
<accession>A0A8S1NVE2</accession>
<dbReference type="Proteomes" id="UP000688137">
    <property type="component" value="Unassembled WGS sequence"/>
</dbReference>
<proteinExistence type="predicted"/>
<dbReference type="EMBL" id="CAJJDM010000105">
    <property type="protein sequence ID" value="CAD8096628.1"/>
    <property type="molecule type" value="Genomic_DNA"/>
</dbReference>
<reference evidence="1" key="1">
    <citation type="submission" date="2021-01" db="EMBL/GenBank/DDBJ databases">
        <authorList>
            <consortium name="Genoscope - CEA"/>
            <person name="William W."/>
        </authorList>
    </citation>
    <scope>NUCLEOTIDE SEQUENCE</scope>
</reference>
<protein>
    <submittedName>
        <fullName evidence="1">Uncharacterized protein</fullName>
    </submittedName>
</protein>
<evidence type="ECO:0000313" key="2">
    <source>
        <dbReference type="Proteomes" id="UP000688137"/>
    </source>
</evidence>
<gene>
    <name evidence="1" type="ORF">PPRIM_AZ9-3.1.T1020010</name>
</gene>
<dbReference type="AlphaFoldDB" id="A0A8S1NVE2"/>
<keyword evidence="2" id="KW-1185">Reference proteome</keyword>
<organism evidence="1 2">
    <name type="scientific">Paramecium primaurelia</name>
    <dbReference type="NCBI Taxonomy" id="5886"/>
    <lineage>
        <taxon>Eukaryota</taxon>
        <taxon>Sar</taxon>
        <taxon>Alveolata</taxon>
        <taxon>Ciliophora</taxon>
        <taxon>Intramacronucleata</taxon>
        <taxon>Oligohymenophorea</taxon>
        <taxon>Peniculida</taxon>
        <taxon>Parameciidae</taxon>
        <taxon>Paramecium</taxon>
    </lineage>
</organism>
<comment type="caution">
    <text evidence="1">The sequence shown here is derived from an EMBL/GenBank/DDBJ whole genome shotgun (WGS) entry which is preliminary data.</text>
</comment>
<sequence length="80" mass="9784">MTSIGYFEIDKNTQIYFNTYDNYLQQKYNILLLFTFNTQIIVYQLKIPQLQQIQQIQQVYAELYNLTFTEGNFYFTQQQI</sequence>